<protein>
    <submittedName>
        <fullName evidence="1">Uncharacterized protein</fullName>
    </submittedName>
</protein>
<dbReference type="EMBL" id="BMPD01000003">
    <property type="protein sequence ID" value="GGK70695.1"/>
    <property type="molecule type" value="Genomic_DNA"/>
</dbReference>
<evidence type="ECO:0000313" key="1">
    <source>
        <dbReference type="EMBL" id="GGK70695.1"/>
    </source>
</evidence>
<dbReference type="RefSeq" id="WP_188978110.1">
    <property type="nucleotide sequence ID" value="NZ_BMPD01000003.1"/>
</dbReference>
<comment type="caution">
    <text evidence="1">The sequence shown here is derived from an EMBL/GenBank/DDBJ whole genome shotgun (WGS) entry which is preliminary data.</text>
</comment>
<reference evidence="1" key="2">
    <citation type="submission" date="2020-09" db="EMBL/GenBank/DDBJ databases">
        <authorList>
            <person name="Sun Q."/>
            <person name="Ohkuma M."/>
        </authorList>
    </citation>
    <scope>NUCLEOTIDE SEQUENCE</scope>
    <source>
        <strain evidence="1">JCM 19018</strain>
    </source>
</reference>
<reference evidence="1" key="1">
    <citation type="journal article" date="2014" name="Int. J. Syst. Evol. Microbiol.">
        <title>Complete genome sequence of Corynebacterium casei LMG S-19264T (=DSM 44701T), isolated from a smear-ripened cheese.</title>
        <authorList>
            <consortium name="US DOE Joint Genome Institute (JGI-PGF)"/>
            <person name="Walter F."/>
            <person name="Albersmeier A."/>
            <person name="Kalinowski J."/>
            <person name="Ruckert C."/>
        </authorList>
    </citation>
    <scope>NUCLEOTIDE SEQUENCE</scope>
    <source>
        <strain evidence="1">JCM 19018</strain>
    </source>
</reference>
<proteinExistence type="predicted"/>
<dbReference type="OrthoDB" id="306984at2157"/>
<organism evidence="1 2">
    <name type="scientific">Haloarcula sebkhae</name>
    <dbReference type="NCBI Taxonomy" id="932660"/>
    <lineage>
        <taxon>Archaea</taxon>
        <taxon>Methanobacteriati</taxon>
        <taxon>Methanobacteriota</taxon>
        <taxon>Stenosarchaea group</taxon>
        <taxon>Halobacteria</taxon>
        <taxon>Halobacteriales</taxon>
        <taxon>Haloarculaceae</taxon>
        <taxon>Haloarcula</taxon>
    </lineage>
</organism>
<dbReference type="AlphaFoldDB" id="A0A830EZL2"/>
<dbReference type="Proteomes" id="UP000614221">
    <property type="component" value="Unassembled WGS sequence"/>
</dbReference>
<sequence length="162" mass="17468">MERTRAVMTSVVAIILGVTLLSGPLFPGVTLATEPEPVALETGNVTVSAVELSEDVTLEKGSYGAASYYLDTPPVRVQFANRTGRPTLIYELTIEELGYTRTTNHFLDDSTGDTYTLTLASDTFTDGEIEREQYNGTVTVSKRDGSGHGVVAMRNVTISVVE</sequence>
<name>A0A830EZL2_9EURY</name>
<accession>A0A830EZL2</accession>
<evidence type="ECO:0000313" key="2">
    <source>
        <dbReference type="Proteomes" id="UP000614221"/>
    </source>
</evidence>
<gene>
    <name evidence="1" type="ORF">GCM10009067_23680</name>
</gene>